<evidence type="ECO:0000313" key="8">
    <source>
        <dbReference type="Proteomes" id="UP000821866"/>
    </source>
</evidence>
<feature type="transmembrane region" description="Helical" evidence="5">
    <location>
        <begin position="341"/>
        <end position="359"/>
    </location>
</feature>
<protein>
    <recommendedName>
        <fullName evidence="6">Ion transport domain-containing protein</fullName>
    </recommendedName>
</protein>
<dbReference type="InterPro" id="IPR027359">
    <property type="entry name" value="Volt_channel_dom_sf"/>
</dbReference>
<keyword evidence="8" id="KW-1185">Reference proteome</keyword>
<dbReference type="AlphaFoldDB" id="A0A9J6EXN3"/>
<dbReference type="SUPFAM" id="SSF81324">
    <property type="entry name" value="Voltage-gated potassium channels"/>
    <property type="match status" value="1"/>
</dbReference>
<evidence type="ECO:0000256" key="2">
    <source>
        <dbReference type="ARBA" id="ARBA00022692"/>
    </source>
</evidence>
<evidence type="ECO:0000256" key="5">
    <source>
        <dbReference type="SAM" id="Phobius"/>
    </source>
</evidence>
<dbReference type="InterPro" id="IPR005821">
    <property type="entry name" value="Ion_trans_dom"/>
</dbReference>
<dbReference type="EMBL" id="JABSTU010000001">
    <property type="protein sequence ID" value="KAH8038712.1"/>
    <property type="molecule type" value="Genomic_DNA"/>
</dbReference>
<feature type="domain" description="Ion transport" evidence="6">
    <location>
        <begin position="7"/>
        <end position="80"/>
    </location>
</feature>
<feature type="transmembrane region" description="Helical" evidence="5">
    <location>
        <begin position="398"/>
        <end position="417"/>
    </location>
</feature>
<dbReference type="Proteomes" id="UP000821866">
    <property type="component" value="Chromosome 1"/>
</dbReference>
<dbReference type="PANTHER" id="PTHR10037">
    <property type="entry name" value="VOLTAGE-GATED CATION CHANNEL CALCIUM AND SODIUM"/>
    <property type="match status" value="1"/>
</dbReference>
<evidence type="ECO:0000256" key="1">
    <source>
        <dbReference type="ARBA" id="ARBA00004141"/>
    </source>
</evidence>
<evidence type="ECO:0000259" key="6">
    <source>
        <dbReference type="Pfam" id="PF00520"/>
    </source>
</evidence>
<comment type="subcellular location">
    <subcellularLocation>
        <location evidence="1">Membrane</location>
        <topology evidence="1">Multi-pass membrane protein</topology>
    </subcellularLocation>
</comment>
<evidence type="ECO:0000256" key="3">
    <source>
        <dbReference type="ARBA" id="ARBA00022989"/>
    </source>
</evidence>
<evidence type="ECO:0000313" key="7">
    <source>
        <dbReference type="EMBL" id="KAH8038712.1"/>
    </source>
</evidence>
<keyword evidence="2 5" id="KW-0812">Transmembrane</keyword>
<dbReference type="GO" id="GO:0086010">
    <property type="term" value="P:membrane depolarization during action potential"/>
    <property type="evidence" value="ECO:0007669"/>
    <property type="project" value="TreeGrafter"/>
</dbReference>
<feature type="domain" description="Ion transport" evidence="6">
    <location>
        <begin position="232"/>
        <end position="417"/>
    </location>
</feature>
<keyword evidence="4 5" id="KW-0472">Membrane</keyword>
<dbReference type="GO" id="GO:0005248">
    <property type="term" value="F:voltage-gated sodium channel activity"/>
    <property type="evidence" value="ECO:0007669"/>
    <property type="project" value="TreeGrafter"/>
</dbReference>
<dbReference type="Gene3D" id="1.20.120.350">
    <property type="entry name" value="Voltage-gated potassium channels. Chain C"/>
    <property type="match status" value="1"/>
</dbReference>
<sequence length="427" mass="48425">MARNVVEERRVFPSYDNVVDAVLTTFNIFSLDNWNIPYNMLLQAVGPACFPLFLCTVMFGSAYLINLMLAVTVHTYVLENNLKRARRQQMDQGSLMDLTLFQEISDFEVNVDHLYVQPLVSLAQIPSAHKVRQLRFQQRLRRGEGEALTRELGFGAFADMVVDAANAPRPLLRAATRAPKRPTSEREQHMDAHEQPLSAAAAPVLVRIVSARRLETDWATVRLVCLELEKSPILDLTIHVLIILSTLFLALDGSYANAQFKSMLTWGNMPSSHHLLSKVAIRGRLCRQPDAYSKSRMKLRLVARNTVMQAASVAFLIEMTIKLSARGWSFFHKKFSVLDLGAVVCSITSDLLVLFRYEVGVRTRFLRLFRLVYVARTWDTLFYMLNMMLSLLKPLMNLLLVIMLVVVAFAVAAEDIFDSGDRKPVSR</sequence>
<organism evidence="7 8">
    <name type="scientific">Rhipicephalus microplus</name>
    <name type="common">Cattle tick</name>
    <name type="synonym">Boophilus microplus</name>
    <dbReference type="NCBI Taxonomy" id="6941"/>
    <lineage>
        <taxon>Eukaryota</taxon>
        <taxon>Metazoa</taxon>
        <taxon>Ecdysozoa</taxon>
        <taxon>Arthropoda</taxon>
        <taxon>Chelicerata</taxon>
        <taxon>Arachnida</taxon>
        <taxon>Acari</taxon>
        <taxon>Parasitiformes</taxon>
        <taxon>Ixodida</taxon>
        <taxon>Ixodoidea</taxon>
        <taxon>Ixodidae</taxon>
        <taxon>Rhipicephalinae</taxon>
        <taxon>Rhipicephalus</taxon>
        <taxon>Boophilus</taxon>
    </lineage>
</organism>
<dbReference type="InterPro" id="IPR043203">
    <property type="entry name" value="VGCC_Ca_Na"/>
</dbReference>
<feature type="transmembrane region" description="Helical" evidence="5">
    <location>
        <begin position="302"/>
        <end position="321"/>
    </location>
</feature>
<dbReference type="GO" id="GO:0019228">
    <property type="term" value="P:neuronal action potential"/>
    <property type="evidence" value="ECO:0007669"/>
    <property type="project" value="TreeGrafter"/>
</dbReference>
<keyword evidence="3 5" id="KW-1133">Transmembrane helix</keyword>
<dbReference type="GO" id="GO:0001518">
    <property type="term" value="C:voltage-gated sodium channel complex"/>
    <property type="evidence" value="ECO:0007669"/>
    <property type="project" value="TreeGrafter"/>
</dbReference>
<reference evidence="7" key="2">
    <citation type="submission" date="2021-09" db="EMBL/GenBank/DDBJ databases">
        <authorList>
            <person name="Jia N."/>
            <person name="Wang J."/>
            <person name="Shi W."/>
            <person name="Du L."/>
            <person name="Sun Y."/>
            <person name="Zhan W."/>
            <person name="Jiang J."/>
            <person name="Wang Q."/>
            <person name="Zhang B."/>
            <person name="Ji P."/>
            <person name="Sakyi L.B."/>
            <person name="Cui X."/>
            <person name="Yuan T."/>
            <person name="Jiang B."/>
            <person name="Yang W."/>
            <person name="Lam T.T.-Y."/>
            <person name="Chang Q."/>
            <person name="Ding S."/>
            <person name="Wang X."/>
            <person name="Zhu J."/>
            <person name="Ruan X."/>
            <person name="Zhao L."/>
            <person name="Wei J."/>
            <person name="Que T."/>
            <person name="Du C."/>
            <person name="Cheng J."/>
            <person name="Dai P."/>
            <person name="Han X."/>
            <person name="Huang E."/>
            <person name="Gao Y."/>
            <person name="Liu J."/>
            <person name="Shao H."/>
            <person name="Ye R."/>
            <person name="Li L."/>
            <person name="Wei W."/>
            <person name="Wang X."/>
            <person name="Wang C."/>
            <person name="Huo Q."/>
            <person name="Li W."/>
            <person name="Guo W."/>
            <person name="Chen H."/>
            <person name="Chen S."/>
            <person name="Zhou L."/>
            <person name="Zhou L."/>
            <person name="Ni X."/>
            <person name="Tian J."/>
            <person name="Zhou Y."/>
            <person name="Sheng Y."/>
            <person name="Liu T."/>
            <person name="Pan Y."/>
            <person name="Xia L."/>
            <person name="Li J."/>
            <person name="Zhao F."/>
            <person name="Cao W."/>
        </authorList>
    </citation>
    <scope>NUCLEOTIDE SEQUENCE</scope>
    <source>
        <strain evidence="7">Rmic-2018</strain>
        <tissue evidence="7">Larvae</tissue>
    </source>
</reference>
<proteinExistence type="predicted"/>
<dbReference type="Pfam" id="PF00520">
    <property type="entry name" value="Ion_trans"/>
    <property type="match status" value="2"/>
</dbReference>
<reference evidence="7" key="1">
    <citation type="journal article" date="2020" name="Cell">
        <title>Large-Scale Comparative Analyses of Tick Genomes Elucidate Their Genetic Diversity and Vector Capacities.</title>
        <authorList>
            <consortium name="Tick Genome and Microbiome Consortium (TIGMIC)"/>
            <person name="Jia N."/>
            <person name="Wang J."/>
            <person name="Shi W."/>
            <person name="Du L."/>
            <person name="Sun Y."/>
            <person name="Zhan W."/>
            <person name="Jiang J.F."/>
            <person name="Wang Q."/>
            <person name="Zhang B."/>
            <person name="Ji P."/>
            <person name="Bell-Sakyi L."/>
            <person name="Cui X.M."/>
            <person name="Yuan T.T."/>
            <person name="Jiang B.G."/>
            <person name="Yang W.F."/>
            <person name="Lam T.T."/>
            <person name="Chang Q.C."/>
            <person name="Ding S.J."/>
            <person name="Wang X.J."/>
            <person name="Zhu J.G."/>
            <person name="Ruan X.D."/>
            <person name="Zhao L."/>
            <person name="Wei J.T."/>
            <person name="Ye R.Z."/>
            <person name="Que T.C."/>
            <person name="Du C.H."/>
            <person name="Zhou Y.H."/>
            <person name="Cheng J.X."/>
            <person name="Dai P.F."/>
            <person name="Guo W.B."/>
            <person name="Han X.H."/>
            <person name="Huang E.J."/>
            <person name="Li L.F."/>
            <person name="Wei W."/>
            <person name="Gao Y.C."/>
            <person name="Liu J.Z."/>
            <person name="Shao H.Z."/>
            <person name="Wang X."/>
            <person name="Wang C.C."/>
            <person name="Yang T.C."/>
            <person name="Huo Q.B."/>
            <person name="Li W."/>
            <person name="Chen H.Y."/>
            <person name="Chen S.E."/>
            <person name="Zhou L.G."/>
            <person name="Ni X.B."/>
            <person name="Tian J.H."/>
            <person name="Sheng Y."/>
            <person name="Liu T."/>
            <person name="Pan Y.S."/>
            <person name="Xia L.Y."/>
            <person name="Li J."/>
            <person name="Zhao F."/>
            <person name="Cao W.C."/>
        </authorList>
    </citation>
    <scope>NUCLEOTIDE SEQUENCE</scope>
    <source>
        <strain evidence="7">Rmic-2018</strain>
    </source>
</reference>
<evidence type="ECO:0000256" key="4">
    <source>
        <dbReference type="ARBA" id="ARBA00023136"/>
    </source>
</evidence>
<dbReference type="PANTHER" id="PTHR10037:SF62">
    <property type="entry name" value="SODIUM CHANNEL PROTEIN 60E"/>
    <property type="match status" value="1"/>
</dbReference>
<name>A0A9J6EXN3_RHIMP</name>
<comment type="caution">
    <text evidence="7">The sequence shown here is derived from an EMBL/GenBank/DDBJ whole genome shotgun (WGS) entry which is preliminary data.</text>
</comment>
<dbReference type="VEuPathDB" id="VectorBase:LOC119167176"/>
<accession>A0A9J6EXN3</accession>
<dbReference type="Gene3D" id="1.10.287.70">
    <property type="match status" value="1"/>
</dbReference>
<gene>
    <name evidence="7" type="ORF">HPB51_002856</name>
</gene>
<feature type="transmembrane region" description="Helical" evidence="5">
    <location>
        <begin position="50"/>
        <end position="78"/>
    </location>
</feature>